<comment type="function">
    <text evidence="9">Cytochrome bo(3) ubiquinol terminal oxidase is the component of the aerobic respiratory chain of E.coli that predominates when cells are grown at high aeration. Has proton pump activity across the membrane in addition to electron transfer, pumping 2 protons/electron.</text>
</comment>
<feature type="transmembrane region" description="Helical" evidence="15">
    <location>
        <begin position="73"/>
        <end position="94"/>
    </location>
</feature>
<keyword evidence="18" id="KW-1185">Reference proteome</keyword>
<evidence type="ECO:0000256" key="2">
    <source>
        <dbReference type="ARBA" id="ARBA00010581"/>
    </source>
</evidence>
<dbReference type="Proteomes" id="UP000525652">
    <property type="component" value="Unassembled WGS sequence"/>
</dbReference>
<evidence type="ECO:0000256" key="11">
    <source>
        <dbReference type="ARBA" id="ARBA00031884"/>
    </source>
</evidence>
<dbReference type="RefSeq" id="WP_185692665.1">
    <property type="nucleotide sequence ID" value="NZ_JACHVA010000080.1"/>
</dbReference>
<dbReference type="AlphaFoldDB" id="A0A7X1AXV4"/>
<evidence type="ECO:0000256" key="14">
    <source>
        <dbReference type="RuleBase" id="RU003376"/>
    </source>
</evidence>
<dbReference type="GO" id="GO:0004129">
    <property type="term" value="F:cytochrome-c oxidase activity"/>
    <property type="evidence" value="ECO:0007669"/>
    <property type="project" value="InterPro"/>
</dbReference>
<feature type="transmembrane region" description="Helical" evidence="15">
    <location>
        <begin position="149"/>
        <end position="175"/>
    </location>
</feature>
<evidence type="ECO:0000313" key="18">
    <source>
        <dbReference type="Proteomes" id="UP000525652"/>
    </source>
</evidence>
<gene>
    <name evidence="17" type="ORF">H5P30_09250</name>
</gene>
<protein>
    <recommendedName>
        <fullName evidence="4">Cytochrome bo(3) ubiquinol oxidase subunit 3</fullName>
    </recommendedName>
    <alternativeName>
        <fullName evidence="12">Cytochrome o ubiquinol oxidase subunit 3</fullName>
    </alternativeName>
    <alternativeName>
        <fullName evidence="10">Oxidase bo(3) subunit 3</fullName>
    </alternativeName>
    <alternativeName>
        <fullName evidence="13">Ubiquinol oxidase polypeptide III</fullName>
    </alternativeName>
    <alternativeName>
        <fullName evidence="11">Ubiquinol oxidase subunit 3</fullName>
    </alternativeName>
</protein>
<accession>A0A7X1AXV4</accession>
<evidence type="ECO:0000256" key="13">
    <source>
        <dbReference type="ARBA" id="ARBA00032717"/>
    </source>
</evidence>
<evidence type="ECO:0000313" key="17">
    <source>
        <dbReference type="EMBL" id="MBC2601966.1"/>
    </source>
</evidence>
<dbReference type="GO" id="GO:0019646">
    <property type="term" value="P:aerobic electron transport chain"/>
    <property type="evidence" value="ECO:0007669"/>
    <property type="project" value="InterPro"/>
</dbReference>
<organism evidence="17 18">
    <name type="scientific">Puniceicoccus vermicola</name>
    <dbReference type="NCBI Taxonomy" id="388746"/>
    <lineage>
        <taxon>Bacteria</taxon>
        <taxon>Pseudomonadati</taxon>
        <taxon>Verrucomicrobiota</taxon>
        <taxon>Opitutia</taxon>
        <taxon>Puniceicoccales</taxon>
        <taxon>Puniceicoccaceae</taxon>
        <taxon>Puniceicoccus</taxon>
    </lineage>
</organism>
<comment type="subcellular location">
    <subcellularLocation>
        <location evidence="1 14">Cell membrane</location>
        <topology evidence="1 14">Multi-pass membrane protein</topology>
    </subcellularLocation>
</comment>
<evidence type="ECO:0000256" key="1">
    <source>
        <dbReference type="ARBA" id="ARBA00004651"/>
    </source>
</evidence>
<evidence type="ECO:0000259" key="16">
    <source>
        <dbReference type="PROSITE" id="PS50253"/>
    </source>
</evidence>
<dbReference type="InterPro" id="IPR000298">
    <property type="entry name" value="Cyt_c_oxidase-like_su3"/>
</dbReference>
<comment type="subunit">
    <text evidence="3">Heterooctamer of two A chains, two B chains, two C chains and two D chains.</text>
</comment>
<feature type="transmembrane region" description="Helical" evidence="15">
    <location>
        <begin position="31"/>
        <end position="53"/>
    </location>
</feature>
<dbReference type="PANTHER" id="PTHR11403">
    <property type="entry name" value="CYTOCHROME C OXIDASE SUBUNIT III"/>
    <property type="match status" value="1"/>
</dbReference>
<evidence type="ECO:0000256" key="7">
    <source>
        <dbReference type="ARBA" id="ARBA00022989"/>
    </source>
</evidence>
<name>A0A7X1AXV4_9BACT</name>
<sequence length="214" mass="23519">MSTTTEESLHPGLNLGEEHGEDHLEAETSVFGFWVFMMSDLVTFGMFFAVFASSTTALAGGPGPKELFDLGSVAWQTAFLLLSSLTSGMAVLCLKQEHADRVFPRKQLVFWLLLTVLLGCGFLYREVSDFIDMAAKGGPPTRSGYLSSLWSLVGLHGVHVTSGILWCLVIVAGILAQGVNQAWKLTILRWAVFWHFLDIVWIAIFSFVFLGGLL</sequence>
<evidence type="ECO:0000256" key="5">
    <source>
        <dbReference type="ARBA" id="ARBA00022475"/>
    </source>
</evidence>
<dbReference type="GO" id="GO:0005886">
    <property type="term" value="C:plasma membrane"/>
    <property type="evidence" value="ECO:0007669"/>
    <property type="project" value="UniProtKB-SubCell"/>
</dbReference>
<reference evidence="17 18" key="1">
    <citation type="submission" date="2020-07" db="EMBL/GenBank/DDBJ databases">
        <authorList>
            <person name="Feng X."/>
        </authorList>
    </citation>
    <scope>NUCLEOTIDE SEQUENCE [LARGE SCALE GENOMIC DNA]</scope>
    <source>
        <strain evidence="17 18">JCM14086</strain>
    </source>
</reference>
<evidence type="ECO:0000256" key="12">
    <source>
        <dbReference type="ARBA" id="ARBA00032189"/>
    </source>
</evidence>
<evidence type="ECO:0000256" key="6">
    <source>
        <dbReference type="ARBA" id="ARBA00022692"/>
    </source>
</evidence>
<comment type="similarity">
    <text evidence="2 14">Belongs to the cytochrome c oxidase subunit 3 family.</text>
</comment>
<dbReference type="InterPro" id="IPR024791">
    <property type="entry name" value="Cyt_c/ubiquinol_Oxase_su3"/>
</dbReference>
<dbReference type="PROSITE" id="PS50253">
    <property type="entry name" value="COX3"/>
    <property type="match status" value="1"/>
</dbReference>
<dbReference type="Gene3D" id="1.20.120.80">
    <property type="entry name" value="Cytochrome c oxidase, subunit III, four-helix bundle"/>
    <property type="match status" value="1"/>
</dbReference>
<dbReference type="PANTHER" id="PTHR11403:SF2">
    <property type="entry name" value="CYTOCHROME BO(3) UBIQUINOL OXIDASE SUBUNIT 3"/>
    <property type="match status" value="1"/>
</dbReference>
<comment type="caution">
    <text evidence="17">The sequence shown here is derived from an EMBL/GenBank/DDBJ whole genome shotgun (WGS) entry which is preliminary data.</text>
</comment>
<evidence type="ECO:0000256" key="9">
    <source>
        <dbReference type="ARBA" id="ARBA00025694"/>
    </source>
</evidence>
<evidence type="ECO:0000256" key="15">
    <source>
        <dbReference type="SAM" id="Phobius"/>
    </source>
</evidence>
<evidence type="ECO:0000256" key="10">
    <source>
        <dbReference type="ARBA" id="ARBA00030072"/>
    </source>
</evidence>
<feature type="transmembrane region" description="Helical" evidence="15">
    <location>
        <begin position="106"/>
        <end position="124"/>
    </location>
</feature>
<proteinExistence type="inferred from homology"/>
<dbReference type="Pfam" id="PF00510">
    <property type="entry name" value="COX3"/>
    <property type="match status" value="1"/>
</dbReference>
<dbReference type="EMBL" id="JACHVA010000080">
    <property type="protein sequence ID" value="MBC2601966.1"/>
    <property type="molecule type" value="Genomic_DNA"/>
</dbReference>
<dbReference type="SUPFAM" id="SSF81452">
    <property type="entry name" value="Cytochrome c oxidase subunit III-like"/>
    <property type="match status" value="1"/>
</dbReference>
<feature type="transmembrane region" description="Helical" evidence="15">
    <location>
        <begin position="187"/>
        <end position="210"/>
    </location>
</feature>
<keyword evidence="5" id="KW-1003">Cell membrane</keyword>
<feature type="domain" description="Heme-copper oxidase subunit III family profile" evidence="16">
    <location>
        <begin position="31"/>
        <end position="213"/>
    </location>
</feature>
<keyword evidence="6 14" id="KW-0812">Transmembrane</keyword>
<evidence type="ECO:0000256" key="8">
    <source>
        <dbReference type="ARBA" id="ARBA00023136"/>
    </source>
</evidence>
<evidence type="ECO:0000256" key="4">
    <source>
        <dbReference type="ARBA" id="ARBA00014687"/>
    </source>
</evidence>
<dbReference type="InterPro" id="IPR013833">
    <property type="entry name" value="Cyt_c_oxidase_su3_a-hlx"/>
</dbReference>
<keyword evidence="7 15" id="KW-1133">Transmembrane helix</keyword>
<dbReference type="InterPro" id="IPR035973">
    <property type="entry name" value="Cyt_c_oxidase_su3-like_sf"/>
</dbReference>
<keyword evidence="8 15" id="KW-0472">Membrane</keyword>
<dbReference type="FunFam" id="1.20.120.80:FF:000001">
    <property type="entry name" value="Cytochrome (Ubi)quinol oxidase subunit III"/>
    <property type="match status" value="1"/>
</dbReference>
<evidence type="ECO:0000256" key="3">
    <source>
        <dbReference type="ARBA" id="ARBA00011700"/>
    </source>
</evidence>